<dbReference type="EC" id="3.4.11.23" evidence="7"/>
<proteinExistence type="inferred from homology"/>
<feature type="domain" description="Cytosol aminopeptidase" evidence="6">
    <location>
        <begin position="7"/>
        <end position="115"/>
    </location>
</feature>
<accession>A0A377JAF7</accession>
<organism evidence="7 8">
    <name type="scientific">Grimontia hollisae</name>
    <name type="common">Vibrio hollisae</name>
    <dbReference type="NCBI Taxonomy" id="673"/>
    <lineage>
        <taxon>Bacteria</taxon>
        <taxon>Pseudomonadati</taxon>
        <taxon>Pseudomonadota</taxon>
        <taxon>Gammaproteobacteria</taxon>
        <taxon>Vibrionales</taxon>
        <taxon>Vibrionaceae</taxon>
        <taxon>Grimontia</taxon>
    </lineage>
</organism>
<dbReference type="Gene3D" id="3.40.630.10">
    <property type="entry name" value="Zn peptidases"/>
    <property type="match status" value="1"/>
</dbReference>
<evidence type="ECO:0000256" key="4">
    <source>
        <dbReference type="ARBA" id="ARBA00022801"/>
    </source>
</evidence>
<keyword evidence="4 7" id="KW-0378">Hydrolase</keyword>
<keyword evidence="5" id="KW-0464">Manganese</keyword>
<evidence type="ECO:0000256" key="5">
    <source>
        <dbReference type="ARBA" id="ARBA00023211"/>
    </source>
</evidence>
<evidence type="ECO:0000256" key="3">
    <source>
        <dbReference type="ARBA" id="ARBA00022670"/>
    </source>
</evidence>
<dbReference type="Proteomes" id="UP000254512">
    <property type="component" value="Unassembled WGS sequence"/>
</dbReference>
<evidence type="ECO:0000256" key="1">
    <source>
        <dbReference type="ARBA" id="ARBA00009528"/>
    </source>
</evidence>
<dbReference type="GO" id="GO:0030145">
    <property type="term" value="F:manganese ion binding"/>
    <property type="evidence" value="ECO:0007669"/>
    <property type="project" value="InterPro"/>
</dbReference>
<dbReference type="GO" id="GO:0005737">
    <property type="term" value="C:cytoplasm"/>
    <property type="evidence" value="ECO:0007669"/>
    <property type="project" value="InterPro"/>
</dbReference>
<sequence>MPRKWHWGNDYHALFSFDQALAQRCLKAAEAENEGMWQLPLAEFHRQMLPSSFADLANVSAGQYSPGASTAAAFLSYFVEDYHKGWVHLDCSGTYRKTASDKWAVGATGMGVKTLGPYPDR</sequence>
<dbReference type="InterPro" id="IPR000819">
    <property type="entry name" value="Peptidase_M17_C"/>
</dbReference>
<dbReference type="AlphaFoldDB" id="A0A377JAF7"/>
<evidence type="ECO:0000313" key="7">
    <source>
        <dbReference type="EMBL" id="STO98977.1"/>
    </source>
</evidence>
<dbReference type="PANTHER" id="PTHR11963:SF20">
    <property type="entry name" value="PEPTIDASE B"/>
    <property type="match status" value="1"/>
</dbReference>
<keyword evidence="2 7" id="KW-0031">Aminopeptidase</keyword>
<gene>
    <name evidence="7" type="primary">pepB_2</name>
    <name evidence="7" type="ORF">NCTC11645_03774</name>
</gene>
<evidence type="ECO:0000256" key="2">
    <source>
        <dbReference type="ARBA" id="ARBA00022438"/>
    </source>
</evidence>
<dbReference type="InterPro" id="IPR011356">
    <property type="entry name" value="Leucine_aapep/pepB"/>
</dbReference>
<dbReference type="GO" id="GO:0006508">
    <property type="term" value="P:proteolysis"/>
    <property type="evidence" value="ECO:0007669"/>
    <property type="project" value="UniProtKB-KW"/>
</dbReference>
<dbReference type="EMBL" id="UGHD01000005">
    <property type="protein sequence ID" value="STO98977.1"/>
    <property type="molecule type" value="Genomic_DNA"/>
</dbReference>
<evidence type="ECO:0000259" key="6">
    <source>
        <dbReference type="Pfam" id="PF00883"/>
    </source>
</evidence>
<name>A0A377JAF7_GRIHO</name>
<dbReference type="SUPFAM" id="SSF53187">
    <property type="entry name" value="Zn-dependent exopeptidases"/>
    <property type="match status" value="1"/>
</dbReference>
<evidence type="ECO:0000313" key="8">
    <source>
        <dbReference type="Proteomes" id="UP000254512"/>
    </source>
</evidence>
<keyword evidence="3" id="KW-0645">Protease</keyword>
<dbReference type="Pfam" id="PF00883">
    <property type="entry name" value="Peptidase_M17"/>
    <property type="match status" value="1"/>
</dbReference>
<reference evidence="7 8" key="1">
    <citation type="submission" date="2018-06" db="EMBL/GenBank/DDBJ databases">
        <authorList>
            <consortium name="Pathogen Informatics"/>
            <person name="Doyle S."/>
        </authorList>
    </citation>
    <scope>NUCLEOTIDE SEQUENCE [LARGE SCALE GENOMIC DNA]</scope>
    <source>
        <strain evidence="7 8">NCTC11645</strain>
    </source>
</reference>
<dbReference type="PANTHER" id="PTHR11963">
    <property type="entry name" value="LEUCINE AMINOPEPTIDASE-RELATED"/>
    <property type="match status" value="1"/>
</dbReference>
<comment type="similarity">
    <text evidence="1">Belongs to the peptidase M17 family.</text>
</comment>
<dbReference type="GO" id="GO:0070006">
    <property type="term" value="F:metalloaminopeptidase activity"/>
    <property type="evidence" value="ECO:0007669"/>
    <property type="project" value="InterPro"/>
</dbReference>
<protein>
    <submittedName>
        <fullName evidence="7">Peptidase B</fullName>
        <ecNumber evidence="7">3.4.11.23</ecNumber>
    </submittedName>
</protein>